<dbReference type="RefSeq" id="WP_003797614.1">
    <property type="nucleotide sequence ID" value="NZ_GG665872.1"/>
</dbReference>
<dbReference type="OrthoDB" id="81087at2"/>
<evidence type="ECO:0000313" key="3">
    <source>
        <dbReference type="Proteomes" id="UP000003009"/>
    </source>
</evidence>
<feature type="domain" description="GST N-terminal" evidence="1">
    <location>
        <begin position="1"/>
        <end position="89"/>
    </location>
</feature>
<organism evidence="2 3">
    <name type="scientific">Kingella oralis ATCC 51147</name>
    <dbReference type="NCBI Taxonomy" id="629741"/>
    <lineage>
        <taxon>Bacteria</taxon>
        <taxon>Pseudomonadati</taxon>
        <taxon>Pseudomonadota</taxon>
        <taxon>Betaproteobacteria</taxon>
        <taxon>Neisseriales</taxon>
        <taxon>Neisseriaceae</taxon>
        <taxon>Kingella</taxon>
    </lineage>
</organism>
<name>C4GK52_9NEIS</name>
<dbReference type="InterPro" id="IPR036282">
    <property type="entry name" value="Glutathione-S-Trfase_C_sf"/>
</dbReference>
<dbReference type="SFLD" id="SFLDG00358">
    <property type="entry name" value="Main_(cytGST)"/>
    <property type="match status" value="1"/>
</dbReference>
<dbReference type="Pfam" id="PF13409">
    <property type="entry name" value="GST_N_2"/>
    <property type="match status" value="1"/>
</dbReference>
<proteinExistence type="predicted"/>
<protein>
    <submittedName>
        <fullName evidence="2">Glutathione S-transferase, N-terminal domain protein</fullName>
    </submittedName>
</protein>
<dbReference type="Gene3D" id="1.20.1050.10">
    <property type="match status" value="1"/>
</dbReference>
<dbReference type="AlphaFoldDB" id="C4GK52"/>
<evidence type="ECO:0000259" key="1">
    <source>
        <dbReference type="PROSITE" id="PS50404"/>
    </source>
</evidence>
<dbReference type="Proteomes" id="UP000003009">
    <property type="component" value="Unassembled WGS sequence"/>
</dbReference>
<dbReference type="EMBL" id="ACJW02000003">
    <property type="protein sequence ID" value="EEP68174.1"/>
    <property type="molecule type" value="Genomic_DNA"/>
</dbReference>
<keyword evidence="3" id="KW-1185">Reference proteome</keyword>
<dbReference type="Gene3D" id="3.40.30.10">
    <property type="entry name" value="Glutaredoxin"/>
    <property type="match status" value="1"/>
</dbReference>
<accession>C4GK52</accession>
<dbReference type="SUPFAM" id="SSF47616">
    <property type="entry name" value="GST C-terminal domain-like"/>
    <property type="match status" value="1"/>
</dbReference>
<dbReference type="PROSITE" id="PS50404">
    <property type="entry name" value="GST_NTER"/>
    <property type="match status" value="1"/>
</dbReference>
<dbReference type="GO" id="GO:0016740">
    <property type="term" value="F:transferase activity"/>
    <property type="evidence" value="ECO:0007669"/>
    <property type="project" value="UniProtKB-KW"/>
</dbReference>
<dbReference type="STRING" id="629741.GCWU000324_02426"/>
<dbReference type="SFLD" id="SFLDG01150">
    <property type="entry name" value="Main.1:_Beta-like"/>
    <property type="match status" value="1"/>
</dbReference>
<gene>
    <name evidence="2" type="ORF">GCWU000324_02426</name>
</gene>
<dbReference type="InterPro" id="IPR040079">
    <property type="entry name" value="Glutathione_S-Trfase"/>
</dbReference>
<dbReference type="PANTHER" id="PTHR44051:SF21">
    <property type="entry name" value="GLUTATHIONE S-TRANSFERASE FAMILY PROTEIN"/>
    <property type="match status" value="1"/>
</dbReference>
<sequence>MKKLTFYTYPKSRGISVVWMLKECGATFDTVLLSYGDTTQSPDHLTVKSADYLAVNPMGKVPALKADDTVITEAAAIVTFLAEQFPERGLIPAADSLARGEYYRWLCFAINLEYAAFDRRDQTTSDAERHKRIGYGDLDTAFGVLREHLARHDFIVGNQFSALDIYYTMLLVQFTRVMPVEGIACDVFDAYIARHTARPAFGETMAWVEAEMAKMA</sequence>
<dbReference type="SUPFAM" id="SSF52833">
    <property type="entry name" value="Thioredoxin-like"/>
    <property type="match status" value="1"/>
</dbReference>
<dbReference type="GeneID" id="84905694"/>
<dbReference type="InterPro" id="IPR036249">
    <property type="entry name" value="Thioredoxin-like_sf"/>
</dbReference>
<reference evidence="2" key="1">
    <citation type="submission" date="2009-04" db="EMBL/GenBank/DDBJ databases">
        <authorList>
            <person name="Weinstock G."/>
            <person name="Sodergren E."/>
            <person name="Clifton S."/>
            <person name="Fulton L."/>
            <person name="Fulton B."/>
            <person name="Courtney L."/>
            <person name="Fronick C."/>
            <person name="Harrison M."/>
            <person name="Strong C."/>
            <person name="Farmer C."/>
            <person name="Delahaunty K."/>
            <person name="Markovic C."/>
            <person name="Hall O."/>
            <person name="Minx P."/>
            <person name="Tomlinson C."/>
            <person name="Mitreva M."/>
            <person name="Nelson J."/>
            <person name="Hou S."/>
            <person name="Wollam A."/>
            <person name="Pepin K.H."/>
            <person name="Johnson M."/>
            <person name="Bhonagiri V."/>
            <person name="Nash W.E."/>
            <person name="Warren W."/>
            <person name="Chinwalla A."/>
            <person name="Mardis E.R."/>
            <person name="Wilson R.K."/>
        </authorList>
    </citation>
    <scope>NUCLEOTIDE SEQUENCE [LARGE SCALE GENOMIC DNA]</scope>
    <source>
        <strain evidence="2">ATCC 51147</strain>
    </source>
</reference>
<dbReference type="SFLD" id="SFLDS00019">
    <property type="entry name" value="Glutathione_Transferase_(cytos"/>
    <property type="match status" value="1"/>
</dbReference>
<evidence type="ECO:0000313" key="2">
    <source>
        <dbReference type="EMBL" id="EEP68174.1"/>
    </source>
</evidence>
<dbReference type="Pfam" id="PF13410">
    <property type="entry name" value="GST_C_2"/>
    <property type="match status" value="1"/>
</dbReference>
<dbReference type="CDD" id="cd03046">
    <property type="entry name" value="GST_N_GTT1_like"/>
    <property type="match status" value="1"/>
</dbReference>
<dbReference type="InterPro" id="IPR004045">
    <property type="entry name" value="Glutathione_S-Trfase_N"/>
</dbReference>
<dbReference type="PANTHER" id="PTHR44051">
    <property type="entry name" value="GLUTATHIONE S-TRANSFERASE-RELATED"/>
    <property type="match status" value="1"/>
</dbReference>
<comment type="caution">
    <text evidence="2">The sequence shown here is derived from an EMBL/GenBank/DDBJ whole genome shotgun (WGS) entry which is preliminary data.</text>
</comment>
<dbReference type="HOGENOM" id="CLU_011226_6_4_4"/>